<dbReference type="EMBL" id="JACJTB010000004">
    <property type="protein sequence ID" value="MBD2593822.1"/>
    <property type="molecule type" value="Genomic_DNA"/>
</dbReference>
<dbReference type="RefSeq" id="WP_190966881.1">
    <property type="nucleotide sequence ID" value="NZ_JACJTB010000004.1"/>
</dbReference>
<protein>
    <submittedName>
        <fullName evidence="1">Type II toxin-antitoxin system mRNA interferase toxin, RelE/StbE family</fullName>
    </submittedName>
</protein>
<dbReference type="Gene3D" id="3.30.2310.20">
    <property type="entry name" value="RelE-like"/>
    <property type="match status" value="1"/>
</dbReference>
<proteinExistence type="predicted"/>
<evidence type="ECO:0000313" key="1">
    <source>
        <dbReference type="EMBL" id="MBD2593822.1"/>
    </source>
</evidence>
<gene>
    <name evidence="1" type="ORF">H6G74_05700</name>
</gene>
<organism evidence="1 2">
    <name type="scientific">Nostoc spongiaeforme FACHB-130</name>
    <dbReference type="NCBI Taxonomy" id="1357510"/>
    <lineage>
        <taxon>Bacteria</taxon>
        <taxon>Bacillati</taxon>
        <taxon>Cyanobacteriota</taxon>
        <taxon>Cyanophyceae</taxon>
        <taxon>Nostocales</taxon>
        <taxon>Nostocaceae</taxon>
        <taxon>Nostoc</taxon>
    </lineage>
</organism>
<evidence type="ECO:0000313" key="2">
    <source>
        <dbReference type="Proteomes" id="UP000603457"/>
    </source>
</evidence>
<keyword evidence="2" id="KW-1185">Reference proteome</keyword>
<reference evidence="1 2" key="1">
    <citation type="journal article" date="2020" name="ISME J.">
        <title>Comparative genomics reveals insights into cyanobacterial evolution and habitat adaptation.</title>
        <authorList>
            <person name="Chen M.Y."/>
            <person name="Teng W.K."/>
            <person name="Zhao L."/>
            <person name="Hu C.X."/>
            <person name="Zhou Y.K."/>
            <person name="Han B.P."/>
            <person name="Song L.R."/>
            <person name="Shu W.S."/>
        </authorList>
    </citation>
    <scope>NUCLEOTIDE SEQUENCE [LARGE SCALE GENOMIC DNA]</scope>
    <source>
        <strain evidence="1 2">FACHB-130</strain>
    </source>
</reference>
<comment type="caution">
    <text evidence="1">The sequence shown here is derived from an EMBL/GenBank/DDBJ whole genome shotgun (WGS) entry which is preliminary data.</text>
</comment>
<dbReference type="SUPFAM" id="SSF143011">
    <property type="entry name" value="RelE-like"/>
    <property type="match status" value="1"/>
</dbReference>
<dbReference type="InterPro" id="IPR035093">
    <property type="entry name" value="RelE/ParE_toxin_dom_sf"/>
</dbReference>
<accession>A0ABR8FRE7</accession>
<sequence length="68" mass="7876">MEETLEQLVADPFHPKLKIHKLSGEFAGIWTCSIDYSYRILFEFVANQEEGKEDAILLLNLGDRDDVY</sequence>
<dbReference type="Proteomes" id="UP000603457">
    <property type="component" value="Unassembled WGS sequence"/>
</dbReference>
<name>A0ABR8FRE7_9NOSO</name>